<feature type="domain" description="GmrSD restriction endonucleases N-terminal" evidence="1">
    <location>
        <begin position="55"/>
        <end position="207"/>
    </location>
</feature>
<comment type="caution">
    <text evidence="2">The sequence shown here is derived from an EMBL/GenBank/DDBJ whole genome shotgun (WGS) entry which is preliminary data.</text>
</comment>
<evidence type="ECO:0000313" key="2">
    <source>
        <dbReference type="EMBL" id="RMA73076.1"/>
    </source>
</evidence>
<gene>
    <name evidence="2" type="ORF">BC961_2679</name>
</gene>
<dbReference type="PANTHER" id="PTHR39639:SF1">
    <property type="entry name" value="DUF262 DOMAIN-CONTAINING PROTEIN"/>
    <property type="match status" value="1"/>
</dbReference>
<sequence>MENNLDHDNYTEEELKGLITGVEDEEVEEIQPFDPEKISIDTKPVTMDTCLRRLEQNTIILNPDFQRNEVWTHEKKCRLIESLILKIPLPMFYVSSDEDGNFYVVDGLQRLSTIRSFVLGDEYLKTKDASLKGNGFRLGSLEFWGLQYNKLNFKELPINIQNRIQETGFTFTIINPGTPEEVKRNIFKRINTGGEPLTLQEIRHALYIGQSTKLLLKLSLKKEFLDATDYSVKSNRMMDREIILRCLSFTIRSFQKYPRDNDMDGFLSDTMRIINLVHNDKLISNSDKSFLDKANDYDPIVNKLEQLEMRFTVAMKRAKDIFGEHAFRKSYPGKRRTPINKGLFEVWGNLLGRLSEKEFDNLKINKKKFINSHTELLNDENFIIVISRDSQKFSSVKTRYEKLNDLLNQFIYD</sequence>
<dbReference type="AlphaFoldDB" id="A0A3L9ZKL2"/>
<dbReference type="InterPro" id="IPR004919">
    <property type="entry name" value="GmrSD_N"/>
</dbReference>
<evidence type="ECO:0000313" key="3">
    <source>
        <dbReference type="Proteomes" id="UP000280368"/>
    </source>
</evidence>
<dbReference type="RefSeq" id="WP_121926253.1">
    <property type="nucleotide sequence ID" value="NZ_CBCSGA010000013.1"/>
</dbReference>
<accession>A0A3L9ZKL2</accession>
<dbReference type="OrthoDB" id="9764212at2"/>
<protein>
    <submittedName>
        <fullName evidence="2">Uncharacterized protein DUF262</fullName>
    </submittedName>
</protein>
<organism evidence="2 3">
    <name type="scientific">Flavobacterium weaverense</name>
    <dbReference type="NCBI Taxonomy" id="271156"/>
    <lineage>
        <taxon>Bacteria</taxon>
        <taxon>Pseudomonadati</taxon>
        <taxon>Bacteroidota</taxon>
        <taxon>Flavobacteriia</taxon>
        <taxon>Flavobacteriales</taxon>
        <taxon>Flavobacteriaceae</taxon>
        <taxon>Flavobacterium</taxon>
    </lineage>
</organism>
<dbReference type="PANTHER" id="PTHR39639">
    <property type="entry name" value="CHROMOSOME 16, WHOLE GENOME SHOTGUN SEQUENCE"/>
    <property type="match status" value="1"/>
</dbReference>
<evidence type="ECO:0000259" key="1">
    <source>
        <dbReference type="Pfam" id="PF03235"/>
    </source>
</evidence>
<dbReference type="Proteomes" id="UP000280368">
    <property type="component" value="Unassembled WGS sequence"/>
</dbReference>
<dbReference type="EMBL" id="REFH01000011">
    <property type="protein sequence ID" value="RMA73076.1"/>
    <property type="molecule type" value="Genomic_DNA"/>
</dbReference>
<name>A0A3L9ZKL2_9FLAO</name>
<proteinExistence type="predicted"/>
<dbReference type="Pfam" id="PF03235">
    <property type="entry name" value="GmrSD_N"/>
    <property type="match status" value="1"/>
</dbReference>
<keyword evidence="3" id="KW-1185">Reference proteome</keyword>
<reference evidence="2 3" key="1">
    <citation type="submission" date="2018-10" db="EMBL/GenBank/DDBJ databases">
        <title>Genomic Encyclopedia of Archaeal and Bacterial Type Strains, Phase II (KMG-II): from individual species to whole genera.</title>
        <authorList>
            <person name="Goeker M."/>
        </authorList>
    </citation>
    <scope>NUCLEOTIDE SEQUENCE [LARGE SCALE GENOMIC DNA]</scope>
    <source>
        <strain evidence="2 3">DSM 19727</strain>
    </source>
</reference>